<protein>
    <recommendedName>
        <fullName evidence="3">Response regulatory domain-containing protein</fullName>
    </recommendedName>
</protein>
<dbReference type="Proteomes" id="UP001242811">
    <property type="component" value="Unassembled WGS sequence"/>
</dbReference>
<sequence length="504" mass="57927">MESPVINKVIIIDDQFEEALPIIKALSSNGVYSVYWDGHYENQPIKPLNGVRLVILDMRFSDVTDPHLINTNLFNLLRKSVSVSNGPYILCVWSKHDNEYFEAFKLDLKEQTTVPQPYLITNIEKNDFVEITYGNKEMYDQIASTLDGQIEMPFKQELFEILEQYNPIQVKYKQGSIEKLFNHLNKKLEEINSLSTLLIWENVVLQAANCLVNDIASLSDSGNDWDDNIKNIIQRLAVANAGKSLGKTAKDYITNAFASLNHMLPDELWNQLERVTIDERKFLFLNDSTIKKTIDEDVYSIFKDKKFIVKKNNVDCCTFKSPEEIRDCSDKDLFESLHSQYLHVLGHTNLKLLCESEPRFDSQKPGKLYYVDNHDLLIEVAQCVFNDSDFQLDSESILRLVKLDVSSACDYAQNKLKKTRILFGILVGSKYFSKIHKNNSIYCTPELKIKGELTKVVFSLHHITNESSDHLKLANPFLGFRELLLTDIKQNLTAFISRVGIINI</sequence>
<organism evidence="1 2">
    <name type="scientific">Paenibacillus brasilensis</name>
    <dbReference type="NCBI Taxonomy" id="128574"/>
    <lineage>
        <taxon>Bacteria</taxon>
        <taxon>Bacillati</taxon>
        <taxon>Bacillota</taxon>
        <taxon>Bacilli</taxon>
        <taxon>Bacillales</taxon>
        <taxon>Paenibacillaceae</taxon>
        <taxon>Paenibacillus</taxon>
    </lineage>
</organism>
<dbReference type="EMBL" id="JAUSWA010000041">
    <property type="protein sequence ID" value="MDQ0496707.1"/>
    <property type="molecule type" value="Genomic_DNA"/>
</dbReference>
<keyword evidence="2" id="KW-1185">Reference proteome</keyword>
<comment type="caution">
    <text evidence="1">The sequence shown here is derived from an EMBL/GenBank/DDBJ whole genome shotgun (WGS) entry which is preliminary data.</text>
</comment>
<name>A0ABU0L5Z4_9BACL</name>
<proteinExistence type="predicted"/>
<accession>A0ABU0L5Z4</accession>
<gene>
    <name evidence="1" type="ORF">QOZ95_004897</name>
</gene>
<dbReference type="RefSeq" id="WP_152380693.1">
    <property type="nucleotide sequence ID" value="NZ_CP045298.1"/>
</dbReference>
<reference evidence="1 2" key="1">
    <citation type="submission" date="2023-07" db="EMBL/GenBank/DDBJ databases">
        <title>Genomic Encyclopedia of Type Strains, Phase IV (KMG-IV): sequencing the most valuable type-strain genomes for metagenomic binning, comparative biology and taxonomic classification.</title>
        <authorList>
            <person name="Goeker M."/>
        </authorList>
    </citation>
    <scope>NUCLEOTIDE SEQUENCE [LARGE SCALE GENOMIC DNA]</scope>
    <source>
        <strain evidence="1 2">DSM 14914</strain>
    </source>
</reference>
<evidence type="ECO:0000313" key="1">
    <source>
        <dbReference type="EMBL" id="MDQ0496707.1"/>
    </source>
</evidence>
<evidence type="ECO:0008006" key="3">
    <source>
        <dbReference type="Google" id="ProtNLM"/>
    </source>
</evidence>
<evidence type="ECO:0000313" key="2">
    <source>
        <dbReference type="Proteomes" id="UP001242811"/>
    </source>
</evidence>